<evidence type="ECO:0000313" key="2">
    <source>
        <dbReference type="EMBL" id="KAF3546936.1"/>
    </source>
</evidence>
<feature type="region of interest" description="Disordered" evidence="1">
    <location>
        <begin position="1"/>
        <end position="87"/>
    </location>
</feature>
<keyword evidence="3" id="KW-1185">Reference proteome</keyword>
<evidence type="ECO:0000313" key="3">
    <source>
        <dbReference type="Proteomes" id="UP000266723"/>
    </source>
</evidence>
<feature type="compositionally biased region" description="Gly residues" evidence="1">
    <location>
        <begin position="51"/>
        <end position="62"/>
    </location>
</feature>
<protein>
    <submittedName>
        <fullName evidence="2">Uncharacterized protein</fullName>
    </submittedName>
</protein>
<organism evidence="2 3">
    <name type="scientific">Brassica cretica</name>
    <name type="common">Mustard</name>
    <dbReference type="NCBI Taxonomy" id="69181"/>
    <lineage>
        <taxon>Eukaryota</taxon>
        <taxon>Viridiplantae</taxon>
        <taxon>Streptophyta</taxon>
        <taxon>Embryophyta</taxon>
        <taxon>Tracheophyta</taxon>
        <taxon>Spermatophyta</taxon>
        <taxon>Magnoliopsida</taxon>
        <taxon>eudicotyledons</taxon>
        <taxon>Gunneridae</taxon>
        <taxon>Pentapetalae</taxon>
        <taxon>rosids</taxon>
        <taxon>malvids</taxon>
        <taxon>Brassicales</taxon>
        <taxon>Brassicaceae</taxon>
        <taxon>Brassiceae</taxon>
        <taxon>Brassica</taxon>
    </lineage>
</organism>
<comment type="caution">
    <text evidence="2">The sequence shown here is derived from an EMBL/GenBank/DDBJ whole genome shotgun (WGS) entry which is preliminary data.</text>
</comment>
<sequence>MSECNGHVSKLAKDKLKYGHRTTHKPSSVATKRPSTDAARSLRSDRAPAKLGGGGYGGGYGGSRYRSGGYSRGRDGGGYGGGRRREGGEMEVEVPWWIPEWRLVVMDMVVVDTEVSGEWW</sequence>
<name>A0ABQ7C463_BRACR</name>
<evidence type="ECO:0000256" key="1">
    <source>
        <dbReference type="SAM" id="MobiDB-lite"/>
    </source>
</evidence>
<dbReference type="Proteomes" id="UP000266723">
    <property type="component" value="Unassembled WGS sequence"/>
</dbReference>
<accession>A0ABQ7C463</accession>
<gene>
    <name evidence="2" type="ORF">DY000_02008066</name>
</gene>
<proteinExistence type="predicted"/>
<dbReference type="EMBL" id="QGKV02000832">
    <property type="protein sequence ID" value="KAF3546936.1"/>
    <property type="molecule type" value="Genomic_DNA"/>
</dbReference>
<reference evidence="2 3" key="1">
    <citation type="journal article" date="2020" name="BMC Genomics">
        <title>Intraspecific diversification of the crop wild relative Brassica cretica Lam. using demographic model selection.</title>
        <authorList>
            <person name="Kioukis A."/>
            <person name="Michalopoulou V.A."/>
            <person name="Briers L."/>
            <person name="Pirintsos S."/>
            <person name="Studholme D.J."/>
            <person name="Pavlidis P."/>
            <person name="Sarris P.F."/>
        </authorList>
    </citation>
    <scope>NUCLEOTIDE SEQUENCE [LARGE SCALE GENOMIC DNA]</scope>
    <source>
        <strain evidence="3">cv. PFS-1207/04</strain>
    </source>
</reference>